<dbReference type="GO" id="GO:0005509">
    <property type="term" value="F:calcium ion binding"/>
    <property type="evidence" value="ECO:0007669"/>
    <property type="project" value="InterPro"/>
</dbReference>
<comment type="subcellular location">
    <subcellularLocation>
        <location evidence="1">Secreted</location>
    </subcellularLocation>
</comment>
<dbReference type="Pfam" id="PF14312">
    <property type="entry name" value="FG-GAP_2"/>
    <property type="match status" value="2"/>
</dbReference>
<gene>
    <name evidence="6" type="ORF">ARTHRO_40115</name>
</gene>
<proteinExistence type="predicted"/>
<accession>A0A9P1KHS6</accession>
<dbReference type="AlphaFoldDB" id="A0A9P1KHS6"/>
<dbReference type="SUPFAM" id="SSF141072">
    <property type="entry name" value="CalX-like"/>
    <property type="match status" value="1"/>
</dbReference>
<keyword evidence="2" id="KW-0964">Secreted</keyword>
<evidence type="ECO:0000256" key="3">
    <source>
        <dbReference type="ARBA" id="ARBA00022729"/>
    </source>
</evidence>
<evidence type="ECO:0000313" key="7">
    <source>
        <dbReference type="Proteomes" id="UP000032946"/>
    </source>
</evidence>
<dbReference type="PROSITE" id="PS51470">
    <property type="entry name" value="FG_GAP"/>
    <property type="match status" value="3"/>
</dbReference>
<evidence type="ECO:0000256" key="2">
    <source>
        <dbReference type="ARBA" id="ARBA00022525"/>
    </source>
</evidence>
<keyword evidence="4" id="KW-0677">Repeat</keyword>
<reference evidence="6 7" key="1">
    <citation type="submission" date="2014-02" db="EMBL/GenBank/DDBJ databases">
        <authorList>
            <person name="Genoscope - CEA"/>
        </authorList>
    </citation>
    <scope>NUCLEOTIDE SEQUENCE [LARGE SCALE GENOMIC DNA]</scope>
    <source>
        <strain evidence="6 7">PCC 8005</strain>
    </source>
</reference>
<dbReference type="InterPro" id="IPR011047">
    <property type="entry name" value="Quinoprotein_ADH-like_sf"/>
</dbReference>
<dbReference type="SUPFAM" id="SSF50998">
    <property type="entry name" value="Quinoprotein alcohol dehydrogenase-like"/>
    <property type="match status" value="1"/>
</dbReference>
<evidence type="ECO:0000256" key="1">
    <source>
        <dbReference type="ARBA" id="ARBA00004613"/>
    </source>
</evidence>
<dbReference type="PRINTS" id="PR00313">
    <property type="entry name" value="CABNDNGRPT"/>
</dbReference>
<dbReference type="Pfam" id="PF00353">
    <property type="entry name" value="HemolysinCabind"/>
    <property type="match status" value="6"/>
</dbReference>
<dbReference type="InterPro" id="IPR013517">
    <property type="entry name" value="FG-GAP"/>
</dbReference>
<dbReference type="InterPro" id="IPR011049">
    <property type="entry name" value="Serralysin-like_metalloprot_C"/>
</dbReference>
<dbReference type="InterPro" id="IPR028994">
    <property type="entry name" value="Integrin_alpha_N"/>
</dbReference>
<dbReference type="InterPro" id="IPR038081">
    <property type="entry name" value="CalX-like_sf"/>
</dbReference>
<dbReference type="InterPro" id="IPR013519">
    <property type="entry name" value="Int_alpha_beta-p"/>
</dbReference>
<dbReference type="RefSeq" id="WP_008051518.1">
    <property type="nucleotide sequence ID" value="NZ_FO818640.1"/>
</dbReference>
<dbReference type="InterPro" id="IPR050557">
    <property type="entry name" value="RTX_toxin/Mannuronan_C5-epim"/>
</dbReference>
<protein>
    <submittedName>
        <fullName evidence="6">Hemolysin-type calcium-binding toxin (Secreted)</fullName>
    </submittedName>
</protein>
<keyword evidence="3" id="KW-0732">Signal</keyword>
<keyword evidence="7" id="KW-1185">Reference proteome</keyword>
<dbReference type="InterPro" id="IPR018511">
    <property type="entry name" value="Hemolysin-typ_Ca-bd_CS"/>
</dbReference>
<dbReference type="Gene3D" id="2.130.10.130">
    <property type="entry name" value="Integrin alpha, N-terminal"/>
    <property type="match status" value="1"/>
</dbReference>
<sequence length="803" mass="83110">MVLRPETDPITGLLRLVGDDNPVDITFFENQLGVFPLGVFLGSGNDTVRSLVDPALIYGNQGNDQIFGGGGNDTLYGGQGDDYIEGNEGDDLIFGNAGNDILSGGPGNDTIFGGPGNDVIDGDAGNNLIYGGQGSDILRGGEGNDLIFGDAGENTIFGGPGNDTLYGGTDDDQIGGGLGNDLILGGSGDDIISGGEGDDTIYGGLGNDLILADEGNNILFGNSGSNTLVGGTGNDTFVLEAGNGWTTIADTDQIFDFTPGQDTILLLGDAPIDQLNIILDDTNPNINNTILETPTGEIIALLRGIRPNDINRSDFFVPGVLSFESTRFEVQDNGMSTQPITVVRSGGEDGAVSVTLIPSLLTPLPPRGVDISPIMINFPDGELGGKTVSIPIANNPIVTYPEVLELSLQDATGNATLINPTVATLSIISDQTPPDPIQTFNNPIPESFARFGAALETVNNQILIGSPGWNNSQGLVYVLDGTTGEILPAFENPSANAGSSEFGAAIASLGLAPVIGAPTDSSIAFASGAVYVYNTITGLPVTQLFNPTPEPFDYFGYSLATIGNDIIIGAPGDSTSELRGGIAYLFDGITGELRQIFNNPNPQPDDYFGAAIASVGDWVLIGAPGSLGIGQSNRPGSAYLFNSVTGDLIQSFRNPNPGLDNFGHAVAWTGIGRDIIIGSPGDDQRGINAGAAFLIDGITGSVLANYTPENLRTGDRFGEFITTTSNNNVVVGSPGFGPFDFGAAFKFQLRTGELLETYLHPELPPSDGVLNFGSAIASFNAGLIIAAPDTNIGLEGVGAVYQF</sequence>
<evidence type="ECO:0000256" key="5">
    <source>
        <dbReference type="ARBA" id="ARBA00023180"/>
    </source>
</evidence>
<dbReference type="GO" id="GO:0005576">
    <property type="term" value="C:extracellular region"/>
    <property type="evidence" value="ECO:0007669"/>
    <property type="project" value="UniProtKB-SubCell"/>
</dbReference>
<dbReference type="EMBL" id="FO818640">
    <property type="protein sequence ID" value="CDM95709.1"/>
    <property type="molecule type" value="Genomic_DNA"/>
</dbReference>
<dbReference type="SUPFAM" id="SSF51120">
    <property type="entry name" value="beta-Roll"/>
    <property type="match status" value="2"/>
</dbReference>
<dbReference type="PANTHER" id="PTHR38340:SF1">
    <property type="entry name" value="S-LAYER PROTEIN"/>
    <property type="match status" value="1"/>
</dbReference>
<dbReference type="SMART" id="SM00191">
    <property type="entry name" value="Int_alpha"/>
    <property type="match status" value="5"/>
</dbReference>
<name>A0A9P1KHS6_9CYAN</name>
<dbReference type="Gene3D" id="2.150.10.10">
    <property type="entry name" value="Serralysin-like metalloprotease, C-terminal"/>
    <property type="match status" value="4"/>
</dbReference>
<dbReference type="PANTHER" id="PTHR38340">
    <property type="entry name" value="S-LAYER PROTEIN"/>
    <property type="match status" value="1"/>
</dbReference>
<evidence type="ECO:0000256" key="4">
    <source>
        <dbReference type="ARBA" id="ARBA00022737"/>
    </source>
</evidence>
<keyword evidence="5" id="KW-0325">Glycoprotein</keyword>
<dbReference type="InterPro" id="IPR001343">
    <property type="entry name" value="Hemolysn_Ca-bd"/>
</dbReference>
<evidence type="ECO:0000313" key="6">
    <source>
        <dbReference type="EMBL" id="CDM95709.1"/>
    </source>
</evidence>
<dbReference type="Proteomes" id="UP000032946">
    <property type="component" value="Chromosome"/>
</dbReference>
<organism evidence="6 7">
    <name type="scientific">Limnospira indica PCC 8005</name>
    <dbReference type="NCBI Taxonomy" id="376219"/>
    <lineage>
        <taxon>Bacteria</taxon>
        <taxon>Bacillati</taxon>
        <taxon>Cyanobacteriota</taxon>
        <taxon>Cyanophyceae</taxon>
        <taxon>Oscillatoriophycideae</taxon>
        <taxon>Oscillatoriales</taxon>
        <taxon>Sirenicapillariaceae</taxon>
        <taxon>Limnospira</taxon>
    </lineage>
</organism>
<dbReference type="PROSITE" id="PS00330">
    <property type="entry name" value="HEMOLYSIN_CALCIUM"/>
    <property type="match status" value="4"/>
</dbReference>